<comment type="caution">
    <text evidence="1">The sequence shown here is derived from an EMBL/GenBank/DDBJ whole genome shotgun (WGS) entry which is preliminary data.</text>
</comment>
<evidence type="ECO:0000313" key="1">
    <source>
        <dbReference type="EMBL" id="OXR45084.1"/>
    </source>
</evidence>
<protein>
    <recommendedName>
        <fullName evidence="3">Bacterial Pleckstrin homology domain-containing protein</fullName>
    </recommendedName>
</protein>
<dbReference type="Proteomes" id="UP000215506">
    <property type="component" value="Unassembled WGS sequence"/>
</dbReference>
<reference evidence="1 2" key="1">
    <citation type="submission" date="2017-07" db="EMBL/GenBank/DDBJ databases">
        <title>First draft Genome Sequence of Nocardia cerradoensis isolated from human infection.</title>
        <authorList>
            <person name="Carrasco G."/>
        </authorList>
    </citation>
    <scope>NUCLEOTIDE SEQUENCE [LARGE SCALE GENOMIC DNA]</scope>
    <source>
        <strain evidence="1 2">CNM20130759</strain>
    </source>
</reference>
<organism evidence="1 2">
    <name type="scientific">Nocardia cerradoensis</name>
    <dbReference type="NCBI Taxonomy" id="85688"/>
    <lineage>
        <taxon>Bacteria</taxon>
        <taxon>Bacillati</taxon>
        <taxon>Actinomycetota</taxon>
        <taxon>Actinomycetes</taxon>
        <taxon>Mycobacteriales</taxon>
        <taxon>Nocardiaceae</taxon>
        <taxon>Nocardia</taxon>
    </lineage>
</organism>
<evidence type="ECO:0000313" key="2">
    <source>
        <dbReference type="Proteomes" id="UP000215506"/>
    </source>
</evidence>
<gene>
    <name evidence="1" type="ORF">B7C42_03041</name>
</gene>
<evidence type="ECO:0008006" key="3">
    <source>
        <dbReference type="Google" id="ProtNLM"/>
    </source>
</evidence>
<sequence length="129" mass="14406">MDPEDPLGEMRCAMVDIEITGTTVTVHVRGTHRLLSLCERVRFDLSHIVAVAPAEVDLRPPWMRAPGTFFPGVIAAGVFRGKGRKEFWDTRFDGRGVRIELTGTEFSRIVVDVEEPDEVRRMLARAAAA</sequence>
<keyword evidence="2" id="KW-1185">Reference proteome</keyword>
<dbReference type="EMBL" id="NGAF01000005">
    <property type="protein sequence ID" value="OXR45084.1"/>
    <property type="molecule type" value="Genomic_DNA"/>
</dbReference>
<dbReference type="AlphaFoldDB" id="A0A231H823"/>
<proteinExistence type="predicted"/>
<accession>A0A231H823</accession>
<name>A0A231H823_9NOCA</name>